<feature type="domain" description="Nephrocystin 3-like N-terminal" evidence="2">
    <location>
        <begin position="351"/>
        <end position="489"/>
    </location>
</feature>
<dbReference type="EMBL" id="ADZX01000971">
    <property type="protein sequence ID" value="EFK94862.1"/>
    <property type="molecule type" value="Genomic_DNA"/>
</dbReference>
<evidence type="ECO:0000313" key="3">
    <source>
        <dbReference type="EMBL" id="EFK94862.1"/>
    </source>
</evidence>
<comment type="caution">
    <text evidence="3">The sequence shown here is derived from an EMBL/GenBank/DDBJ whole genome shotgun (WGS) entry which is preliminary data.</text>
</comment>
<dbReference type="InterPro" id="IPR027417">
    <property type="entry name" value="P-loop_NTPase"/>
</dbReference>
<dbReference type="Gene3D" id="3.40.50.300">
    <property type="entry name" value="P-loop containing nucleotide triphosphate hydrolases"/>
    <property type="match status" value="1"/>
</dbReference>
<reference evidence="3" key="1">
    <citation type="submission" date="2010-07" db="EMBL/GenBank/DDBJ databases">
        <authorList>
            <consortium name="CONSOLIDER consortium CSD2007-00005"/>
            <person name="Guazzaroni M.-E."/>
            <person name="Richter M."/>
            <person name="Garcia-Salamanca A."/>
            <person name="Yarza P."/>
            <person name="Ferrer M."/>
        </authorList>
    </citation>
    <scope>NUCLEOTIDE SEQUENCE</scope>
</reference>
<proteinExistence type="predicted"/>
<dbReference type="Gene3D" id="3.30.950.30">
    <property type="entry name" value="Schlafen, AAA domain"/>
    <property type="match status" value="1"/>
</dbReference>
<reference evidence="3" key="2">
    <citation type="journal article" date="2011" name="Microb. Ecol.">
        <title>Taxonomic and Functional Metagenomic Profiling of the Microbial Community in the Anoxic Sediment of a Sub-saline Shallow Lake (Laguna de Carrizo, Central Spain).</title>
        <authorList>
            <person name="Ferrer M."/>
            <person name="Guazzaroni M.E."/>
            <person name="Richter M."/>
            <person name="Garcia-Salamanca A."/>
            <person name="Yarza P."/>
            <person name="Suarez-Suarez A."/>
            <person name="Solano J."/>
            <person name="Alcaide M."/>
            <person name="van Dillewijn P."/>
            <person name="Molina-Henares M.A."/>
            <person name="Lopez-Cortes N."/>
            <person name="Al-Ramahi Y."/>
            <person name="Guerrero C."/>
            <person name="Acosta A."/>
            <person name="de Eugenio L.I."/>
            <person name="Martinez V."/>
            <person name="Marques S."/>
            <person name="Rojo F."/>
            <person name="Santero E."/>
            <person name="Genilloud O."/>
            <person name="Perez-Perez J."/>
            <person name="Rossello-Mora R."/>
            <person name="Ramos J.L."/>
        </authorList>
    </citation>
    <scope>NUCLEOTIDE SEQUENCE</scope>
</reference>
<organism evidence="3">
    <name type="scientific">sediment metagenome</name>
    <dbReference type="NCBI Taxonomy" id="749907"/>
    <lineage>
        <taxon>unclassified sequences</taxon>
        <taxon>metagenomes</taxon>
        <taxon>ecological metagenomes</taxon>
    </lineage>
</organism>
<evidence type="ECO:0000256" key="1">
    <source>
        <dbReference type="ARBA" id="ARBA00022737"/>
    </source>
</evidence>
<protein>
    <recommendedName>
        <fullName evidence="2">Nephrocystin 3-like N-terminal domain-containing protein</fullName>
    </recommendedName>
</protein>
<dbReference type="InterPro" id="IPR038461">
    <property type="entry name" value="Schlafen_AlbA_2_dom_sf"/>
</dbReference>
<feature type="non-terminal residue" evidence="3">
    <location>
        <position position="910"/>
    </location>
</feature>
<dbReference type="InterPro" id="IPR056884">
    <property type="entry name" value="NPHP3-like_N"/>
</dbReference>
<sequence>MDDIKFPLPGDLNAQWTAQDVMDFLGKRRAEDTHFECKAFLHFDWELKCIADKIGDKTKAQKPFHSAKPVNSFMAYKVIQAIMGFANAEGGLILLGVAEQKRADGLPAYEEGIPVKSATGDFDFLITGIEPDGIGKVDGRLDEDKFKRELQDILFPKGKGWQSYIHLKENKLKDKKSVDTRDPEKLFKEETLLVDFPPEYKTELVKSIKLIPFQTDDGRTLTVAALVIIPSTNLLEIFVNWQEKQVLKIYLRMAFNNNGPLEGSRAREYIHERLAKANNSVLIENLNKLMTKIENLEAARAESPAVAPASSPQDRVPLFLQDALAHYVVPDVDGQDIPSAIHKAIERGENIFIKGESGMGKSLLMAHCYLTTDRLISSCFYAIDRTQGPNVFKTASILGALREQIQSMEGMPAVAEPLRGESKALWVWELEYLQNVLRVWEEKQQGKRIVVFLDGLDENDEAIESEFILNVLKDLIRYKRYPITWLLSSQPRKGMEWINECFQVMVLEGLNFSQGKELLKKHLPSEIAARFKAVVDELVVRARLENGLYDPEILIMMGESIGEKFSGTDTNLSFINKKVLQAFVADLPLTPRDKYPKLFERYTDAIKLKEIPSLMESAAEWKNSITSVTYTVFLYEILAVLASVRRPIPIEILQWALELEDPKPKQDFRGRKLYAYNAYPAEILKSGGLLQMALKDLQRFIKILDNKDGGCSFCKEAVRHAFLKYSAPEQLESARARLAGLAMEDLRLTTELNLKDRPGYLLLELFYLLSLKQDIVADGVNRLLEFDFFPEWLQERAESDQGKDWVASLFNDIATLNKASLSPHAGKRMFLVKDLLRDWKFHLAGEKYFVADFLRQAKKTMGIWPQKSNDSTLISPIGGYDRKATGHQDSILCLAVLPDGRLASGSADTT</sequence>
<evidence type="ECO:0000259" key="2">
    <source>
        <dbReference type="Pfam" id="PF24883"/>
    </source>
</evidence>
<name>D9PNJ6_9ZZZZ</name>
<keyword evidence="1" id="KW-0677">Repeat</keyword>
<dbReference type="SUPFAM" id="SSF52540">
    <property type="entry name" value="P-loop containing nucleoside triphosphate hydrolases"/>
    <property type="match status" value="1"/>
</dbReference>
<dbReference type="AlphaFoldDB" id="D9PNJ6"/>
<accession>D9PNJ6</accession>
<dbReference type="Pfam" id="PF24883">
    <property type="entry name" value="NPHP3_N"/>
    <property type="match status" value="1"/>
</dbReference>
<gene>
    <name evidence="3" type="ORF">LDC_3129</name>
</gene>